<reference evidence="1 2" key="1">
    <citation type="submission" date="2024-08" db="EMBL/GenBank/DDBJ databases">
        <title>Whole-genome sequencing of halo(alkali)philic microorganisms from hypersaline lakes.</title>
        <authorList>
            <person name="Sorokin D.Y."/>
            <person name="Merkel A.Y."/>
            <person name="Messina E."/>
            <person name="Yakimov M."/>
        </authorList>
    </citation>
    <scope>NUCLEOTIDE SEQUENCE [LARGE SCALE GENOMIC DNA]</scope>
    <source>
        <strain evidence="1 2">AB-hyl4</strain>
    </source>
</reference>
<sequence>MPTDASQHHRAPPLRESAWLAEVQRKAAGLRFGQLTLTIHDGHVVQLEVSEKQRFDNPLDTRVSG</sequence>
<gene>
    <name evidence="1" type="ORF">ACERK3_07005</name>
</gene>
<keyword evidence="2" id="KW-1185">Reference proteome</keyword>
<comment type="caution">
    <text evidence="1">The sequence shown here is derived from an EMBL/GenBank/DDBJ whole genome shotgun (WGS) entry which is preliminary data.</text>
</comment>
<organism evidence="1 2">
    <name type="scientific">Natronomicrosphaera hydrolytica</name>
    <dbReference type="NCBI Taxonomy" id="3242702"/>
    <lineage>
        <taxon>Bacteria</taxon>
        <taxon>Pseudomonadati</taxon>
        <taxon>Planctomycetota</taxon>
        <taxon>Phycisphaerae</taxon>
        <taxon>Phycisphaerales</taxon>
        <taxon>Phycisphaeraceae</taxon>
        <taxon>Natronomicrosphaera</taxon>
    </lineage>
</organism>
<evidence type="ECO:0000313" key="2">
    <source>
        <dbReference type="Proteomes" id="UP001575105"/>
    </source>
</evidence>
<dbReference type="RefSeq" id="WP_425344972.1">
    <property type="nucleotide sequence ID" value="NZ_JBGUBD010000004.1"/>
</dbReference>
<evidence type="ECO:0000313" key="1">
    <source>
        <dbReference type="EMBL" id="MFA9478043.1"/>
    </source>
</evidence>
<dbReference type="EMBL" id="JBGUBD010000004">
    <property type="protein sequence ID" value="MFA9478043.1"/>
    <property type="molecule type" value="Genomic_DNA"/>
</dbReference>
<dbReference type="Pfam" id="PF10055">
    <property type="entry name" value="DUF2292"/>
    <property type="match status" value="1"/>
</dbReference>
<name>A0ABV4U6Z4_9BACT</name>
<dbReference type="Proteomes" id="UP001575105">
    <property type="component" value="Unassembled WGS sequence"/>
</dbReference>
<dbReference type="InterPro" id="IPR018743">
    <property type="entry name" value="DUF2292"/>
</dbReference>
<protein>
    <submittedName>
        <fullName evidence="1">YezD family protein</fullName>
    </submittedName>
</protein>
<accession>A0ABV4U6Z4</accession>
<proteinExistence type="predicted"/>